<dbReference type="GeneID" id="40331270"/>
<accession>A0A3R7N660</accession>
<sequence>MTDQTPHPSGIPHCTIRGTSTHVPADASPPPMDDSLEPLNASCRPTLSAGLLLAPSCPSPNTATQKHLNACAAWTIAKRPNSRLCLGPSRATRSPPVTGDAPTV</sequence>
<reference evidence="2 3" key="1">
    <citation type="journal article" date="2018" name="BMC Genomics">
        <title>Genomic comparison of Trypanosoma conorhini and Trypanosoma rangeli to Trypanosoma cruzi strains of high and low virulence.</title>
        <authorList>
            <person name="Bradwell K.R."/>
            <person name="Koparde V.N."/>
            <person name="Matveyev A.V."/>
            <person name="Serrano M.G."/>
            <person name="Alves J.M."/>
            <person name="Parikh H."/>
            <person name="Huang B."/>
            <person name="Lee V."/>
            <person name="Espinosa-Alvarez O."/>
            <person name="Ortiz P.A."/>
            <person name="Costa-Martins A.G."/>
            <person name="Teixeira M.M."/>
            <person name="Buck G.A."/>
        </authorList>
    </citation>
    <scope>NUCLEOTIDE SEQUENCE [LARGE SCALE GENOMIC DNA]</scope>
    <source>
        <strain evidence="2 3">AM80</strain>
    </source>
</reference>
<evidence type="ECO:0000313" key="3">
    <source>
        <dbReference type="Proteomes" id="UP000283634"/>
    </source>
</evidence>
<feature type="region of interest" description="Disordered" evidence="1">
    <location>
        <begin position="1"/>
        <end position="41"/>
    </location>
</feature>
<dbReference type="EMBL" id="MKGL01000303">
    <property type="protein sequence ID" value="RNF00874.1"/>
    <property type="molecule type" value="Genomic_DNA"/>
</dbReference>
<protein>
    <submittedName>
        <fullName evidence="2">Uncharacterized protein</fullName>
    </submittedName>
</protein>
<feature type="region of interest" description="Disordered" evidence="1">
    <location>
        <begin position="83"/>
        <end position="104"/>
    </location>
</feature>
<keyword evidence="3" id="KW-1185">Reference proteome</keyword>
<gene>
    <name evidence="2" type="ORF">TraAM80_07337</name>
</gene>
<proteinExistence type="predicted"/>
<name>A0A3R7N660_TRYRA</name>
<evidence type="ECO:0000256" key="1">
    <source>
        <dbReference type="SAM" id="MobiDB-lite"/>
    </source>
</evidence>
<comment type="caution">
    <text evidence="2">The sequence shown here is derived from an EMBL/GenBank/DDBJ whole genome shotgun (WGS) entry which is preliminary data.</text>
</comment>
<organism evidence="2 3">
    <name type="scientific">Trypanosoma rangeli</name>
    <dbReference type="NCBI Taxonomy" id="5698"/>
    <lineage>
        <taxon>Eukaryota</taxon>
        <taxon>Discoba</taxon>
        <taxon>Euglenozoa</taxon>
        <taxon>Kinetoplastea</taxon>
        <taxon>Metakinetoplastina</taxon>
        <taxon>Trypanosomatida</taxon>
        <taxon>Trypanosomatidae</taxon>
        <taxon>Trypanosoma</taxon>
        <taxon>Herpetosoma</taxon>
    </lineage>
</organism>
<dbReference type="AlphaFoldDB" id="A0A3R7N660"/>
<dbReference type="Proteomes" id="UP000283634">
    <property type="component" value="Unassembled WGS sequence"/>
</dbReference>
<dbReference type="RefSeq" id="XP_029236010.1">
    <property type="nucleotide sequence ID" value="XM_029384133.1"/>
</dbReference>
<evidence type="ECO:0000313" key="2">
    <source>
        <dbReference type="EMBL" id="RNF00874.1"/>
    </source>
</evidence>